<evidence type="ECO:0000313" key="3">
    <source>
        <dbReference type="Proteomes" id="UP000001745"/>
    </source>
</evidence>
<evidence type="ECO:0000313" key="2">
    <source>
        <dbReference type="EMBL" id="EED21605.1"/>
    </source>
</evidence>
<accession>B8M2E1</accession>
<dbReference type="EMBL" id="EQ962653">
    <property type="protein sequence ID" value="EED21605.1"/>
    <property type="molecule type" value="Genomic_DNA"/>
</dbReference>
<evidence type="ECO:0000256" key="1">
    <source>
        <dbReference type="SAM" id="SignalP"/>
    </source>
</evidence>
<dbReference type="Proteomes" id="UP000001745">
    <property type="component" value="Unassembled WGS sequence"/>
</dbReference>
<name>B8M2E1_TALSN</name>
<dbReference type="RefSeq" id="XP_002478568.1">
    <property type="nucleotide sequence ID" value="XM_002478523.1"/>
</dbReference>
<feature type="chain" id="PRO_5002877378" evidence="1">
    <location>
        <begin position="19"/>
        <end position="293"/>
    </location>
</feature>
<gene>
    <name evidence="2" type="ORF">TSTA_088410</name>
</gene>
<reference evidence="3" key="1">
    <citation type="journal article" date="2015" name="Genome Announc.">
        <title>Genome sequence of the AIDS-associated pathogen Penicillium marneffei (ATCC18224) and its near taxonomic relative Talaromyces stipitatus (ATCC10500).</title>
        <authorList>
            <person name="Nierman W.C."/>
            <person name="Fedorova-Abrams N.D."/>
            <person name="Andrianopoulos A."/>
        </authorList>
    </citation>
    <scope>NUCLEOTIDE SEQUENCE [LARGE SCALE GENOMIC DNA]</scope>
    <source>
        <strain evidence="3">ATCC 10500 / CBS 375.48 / QM 6759 / NRRL 1006</strain>
    </source>
</reference>
<dbReference type="OMA" id="LYIQITP"/>
<sequence>MKLLKCLVLGIVLQHASATVGFTTYKEIDEGADNSGTILYSDLFNRSSTLFLYIQITPDGAEHTDIINDFKTLAQNYGQHGVSVIPRVRYGWPNGTIATEPEESILMDDVSTFASIFTDVTGTINIPVIQAGYCQSHGSADTPEDLAIKIKIVNTLLSTSHKVALRYPSDHQALFNGSRSVTLHDDCIFDGGFNGTDGGTWPSGDRQTWIDYIVQVAGNNTFGGEGCNDAGDAMFDWSDYTALCGGEGIAAYINTLQIAYMNYDYPQPYEELIEDPSQSTCVDAIQAALESWN</sequence>
<feature type="signal peptide" evidence="1">
    <location>
        <begin position="1"/>
        <end position="18"/>
    </location>
</feature>
<dbReference type="AlphaFoldDB" id="B8M2E1"/>
<proteinExistence type="predicted"/>
<dbReference type="VEuPathDB" id="FungiDB:TSTA_088410"/>
<dbReference type="InParanoid" id="B8M2E1"/>
<protein>
    <submittedName>
        <fullName evidence="2">Uncharacterized protein</fullName>
    </submittedName>
</protein>
<dbReference type="OrthoDB" id="6085154at2759"/>
<organism evidence="2 3">
    <name type="scientific">Talaromyces stipitatus (strain ATCC 10500 / CBS 375.48 / QM 6759 / NRRL 1006)</name>
    <name type="common">Penicillium stipitatum</name>
    <dbReference type="NCBI Taxonomy" id="441959"/>
    <lineage>
        <taxon>Eukaryota</taxon>
        <taxon>Fungi</taxon>
        <taxon>Dikarya</taxon>
        <taxon>Ascomycota</taxon>
        <taxon>Pezizomycotina</taxon>
        <taxon>Eurotiomycetes</taxon>
        <taxon>Eurotiomycetidae</taxon>
        <taxon>Eurotiales</taxon>
        <taxon>Trichocomaceae</taxon>
        <taxon>Talaromyces</taxon>
        <taxon>Talaromyces sect. Talaromyces</taxon>
    </lineage>
</organism>
<dbReference type="GeneID" id="8106938"/>
<keyword evidence="3" id="KW-1185">Reference proteome</keyword>
<keyword evidence="1" id="KW-0732">Signal</keyword>
<dbReference type="HOGENOM" id="CLU_950533_0_0_1"/>